<evidence type="ECO:0000313" key="1">
    <source>
        <dbReference type="EMBL" id="DAG03050.1"/>
    </source>
</evidence>
<proteinExistence type="predicted"/>
<reference evidence="1" key="1">
    <citation type="journal article" date="2021" name="Proc. Natl. Acad. Sci. U.S.A.">
        <title>A Catalog of Tens of Thousands of Viruses from Human Metagenomes Reveals Hidden Associations with Chronic Diseases.</title>
        <authorList>
            <person name="Tisza M.J."/>
            <person name="Buck C.B."/>
        </authorList>
    </citation>
    <scope>NUCLEOTIDE SEQUENCE</scope>
    <source>
        <strain evidence="1">Cttma3</strain>
    </source>
</reference>
<protein>
    <submittedName>
        <fullName evidence="1">Uncharacterized protein</fullName>
    </submittedName>
</protein>
<dbReference type="EMBL" id="BK016222">
    <property type="protein sequence ID" value="DAG03050.1"/>
    <property type="molecule type" value="Genomic_DNA"/>
</dbReference>
<sequence length="75" mass="8677">MKKFIKAITKSMQGSLLPKRVSDEQIVKEINDSLKILDYYGADHDKKNMKEDVASFNRDFNKATREAKIKFEPAI</sequence>
<organism evidence="1">
    <name type="scientific">Siphoviridae sp. cttma3</name>
    <dbReference type="NCBI Taxonomy" id="2825708"/>
    <lineage>
        <taxon>Viruses</taxon>
        <taxon>Duplodnaviria</taxon>
        <taxon>Heunggongvirae</taxon>
        <taxon>Uroviricota</taxon>
        <taxon>Caudoviricetes</taxon>
    </lineage>
</organism>
<name>A0A8S5V8F6_9CAUD</name>
<accession>A0A8S5V8F6</accession>